<dbReference type="InterPro" id="IPR036812">
    <property type="entry name" value="NAD(P)_OxRdtase_dom_sf"/>
</dbReference>
<dbReference type="Pfam" id="PF00248">
    <property type="entry name" value="Aldo_ket_red"/>
    <property type="match status" value="1"/>
</dbReference>
<comment type="similarity">
    <text evidence="3">Belongs to the aldo/keto reductase family. Aldo/keto reductase 2 subfamily.</text>
</comment>
<dbReference type="PANTHER" id="PTHR43364">
    <property type="entry name" value="NADH-SPECIFIC METHYLGLYOXAL REDUCTASE-RELATED"/>
    <property type="match status" value="1"/>
</dbReference>
<keyword evidence="2" id="KW-0560">Oxidoreductase</keyword>
<organism evidence="5 6">
    <name type="scientific">Paecilomyces lecythidis</name>
    <dbReference type="NCBI Taxonomy" id="3004212"/>
    <lineage>
        <taxon>Eukaryota</taxon>
        <taxon>Fungi</taxon>
        <taxon>Dikarya</taxon>
        <taxon>Ascomycota</taxon>
        <taxon>Pezizomycotina</taxon>
        <taxon>Eurotiomycetes</taxon>
        <taxon>Eurotiomycetidae</taxon>
        <taxon>Eurotiales</taxon>
        <taxon>Thermoascaceae</taxon>
        <taxon>Paecilomyces</taxon>
    </lineage>
</organism>
<accession>A0ABR3Y680</accession>
<dbReference type="Proteomes" id="UP001583193">
    <property type="component" value="Unassembled WGS sequence"/>
</dbReference>
<evidence type="ECO:0000313" key="6">
    <source>
        <dbReference type="Proteomes" id="UP001583193"/>
    </source>
</evidence>
<name>A0ABR3Y680_9EURO</name>
<keyword evidence="6" id="KW-1185">Reference proteome</keyword>
<evidence type="ECO:0000313" key="5">
    <source>
        <dbReference type="EMBL" id="KAL1883470.1"/>
    </source>
</evidence>
<dbReference type="PANTHER" id="PTHR43364:SF7">
    <property type="entry name" value="NADP-DEPENDENT OXIDOREDUCTASE DOMAIN-CONTAINING PROTEIN-RELATED"/>
    <property type="match status" value="1"/>
</dbReference>
<dbReference type="SUPFAM" id="SSF51430">
    <property type="entry name" value="NAD(P)-linked oxidoreductase"/>
    <property type="match status" value="1"/>
</dbReference>
<dbReference type="InterPro" id="IPR050523">
    <property type="entry name" value="AKR_Detox_Biosynth"/>
</dbReference>
<evidence type="ECO:0000256" key="1">
    <source>
        <dbReference type="ARBA" id="ARBA00022857"/>
    </source>
</evidence>
<gene>
    <name evidence="5" type="ORF">Plec18167_002474</name>
</gene>
<comment type="caution">
    <text evidence="5">The sequence shown here is derived from an EMBL/GenBank/DDBJ whole genome shotgun (WGS) entry which is preliminary data.</text>
</comment>
<dbReference type="Gene3D" id="3.20.20.100">
    <property type="entry name" value="NADP-dependent oxidoreductase domain"/>
    <property type="match status" value="1"/>
</dbReference>
<keyword evidence="1" id="KW-0521">NADP</keyword>
<evidence type="ECO:0000259" key="4">
    <source>
        <dbReference type="Pfam" id="PF00248"/>
    </source>
</evidence>
<evidence type="ECO:0000256" key="3">
    <source>
        <dbReference type="ARBA" id="ARBA00038157"/>
    </source>
</evidence>
<sequence length="382" mass="42520">MAPTNLPAEAPKPKSLLGYHRQLSPAAAVKVSPLCLGAMGFGDSWKGVMGACDQEASFEILDYFYGQGGNFIDTANNYQNGESEEIVGKWMKLRNNRDEIILATKYTAAWKLAHEDNIIQSNFGGNNKKSLHVSFEASLRKLQTSYIDILYVHTWDFTTSIPELMHSLHFLVAERKVLYLGISNTPAYVVSKANEYARQKGLTPFSVYEGQWSAAQREIEREVLPMCDDEGMAVTPFGVLGMGYFKTTAQRKVEAQNEVNEGRNVPFVDKPQKTLVADVMEKVANAHNTRITSVALAWVRTKGPYIIPVVGGRKISHLRANIDALGLELTEQDIEDIEKAVPFDFGYPQTFLGGPGGATHPGDVWMTKRFGHFDWVAKPQVR</sequence>
<feature type="domain" description="NADP-dependent oxidoreductase" evidence="4">
    <location>
        <begin position="33"/>
        <end position="340"/>
    </location>
</feature>
<evidence type="ECO:0000256" key="2">
    <source>
        <dbReference type="ARBA" id="ARBA00023002"/>
    </source>
</evidence>
<dbReference type="InterPro" id="IPR023210">
    <property type="entry name" value="NADP_OxRdtase_dom"/>
</dbReference>
<dbReference type="EMBL" id="JAVDPF010000005">
    <property type="protein sequence ID" value="KAL1883470.1"/>
    <property type="molecule type" value="Genomic_DNA"/>
</dbReference>
<proteinExistence type="inferred from homology"/>
<protein>
    <recommendedName>
        <fullName evidence="4">NADP-dependent oxidoreductase domain-containing protein</fullName>
    </recommendedName>
</protein>
<reference evidence="5 6" key="1">
    <citation type="journal article" date="2024" name="IMA Fungus">
        <title>IMA Genome - F19 : A genome assembly and annotation guide to empower mycologists, including annotated draft genome sequences of Ceratocystis pirilliformis, Diaporthe australafricana, Fusarium ophioides, Paecilomyces lecythidis, and Sporothrix stenoceras.</title>
        <authorList>
            <person name="Aylward J."/>
            <person name="Wilson A.M."/>
            <person name="Visagie C.M."/>
            <person name="Spraker J."/>
            <person name="Barnes I."/>
            <person name="Buitendag C."/>
            <person name="Ceriani C."/>
            <person name="Del Mar Angel L."/>
            <person name="du Plessis D."/>
            <person name="Fuchs T."/>
            <person name="Gasser K."/>
            <person name="Kramer D."/>
            <person name="Li W."/>
            <person name="Munsamy K."/>
            <person name="Piso A."/>
            <person name="Price J.L."/>
            <person name="Sonnekus B."/>
            <person name="Thomas C."/>
            <person name="van der Nest A."/>
            <person name="van Dijk A."/>
            <person name="van Heerden A."/>
            <person name="van Vuuren N."/>
            <person name="Yilmaz N."/>
            <person name="Duong T.A."/>
            <person name="van der Merwe N.A."/>
            <person name="Wingfield M.J."/>
            <person name="Wingfield B.D."/>
        </authorList>
    </citation>
    <scope>NUCLEOTIDE SEQUENCE [LARGE SCALE GENOMIC DNA]</scope>
    <source>
        <strain evidence="5 6">CMW 18167</strain>
    </source>
</reference>